<dbReference type="Proteomes" id="UP000235220">
    <property type="component" value="Chromosome 6"/>
</dbReference>
<accession>A0A6P9EFB2</accession>
<gene>
    <name evidence="3" type="primary">LOC118348751</name>
</gene>
<dbReference type="KEGG" id="jre:118348751"/>
<protein>
    <submittedName>
        <fullName evidence="3">Uncharacterized mitochondrial protein AtMg00810-like</fullName>
    </submittedName>
</protein>
<name>A0A6P9EFB2_JUGRE</name>
<evidence type="ECO:0000259" key="1">
    <source>
        <dbReference type="Pfam" id="PF07727"/>
    </source>
</evidence>
<dbReference type="SUPFAM" id="SSF56672">
    <property type="entry name" value="DNA/RNA polymerases"/>
    <property type="match status" value="1"/>
</dbReference>
<dbReference type="PANTHER" id="PTHR11439">
    <property type="entry name" value="GAG-POL-RELATED RETROTRANSPOSON"/>
    <property type="match status" value="1"/>
</dbReference>
<dbReference type="CDD" id="cd09272">
    <property type="entry name" value="RNase_HI_RT_Ty1"/>
    <property type="match status" value="1"/>
</dbReference>
<evidence type="ECO:0000313" key="3">
    <source>
        <dbReference type="RefSeq" id="XP_035546965.1"/>
    </source>
</evidence>
<sequence>MAILVYVDDVLLASDDLEQIQLLKKFLHDQFTIKDLGPLKYFLGLEIARSKAGISLCQRKYILDILQDTGNIGSKPAAFPMESNLKLTANDPELYEDPSEYRRLVGRLLYLTITRPDLAYSVQVLSQFLAKPAVSHHQAAMRVLRYLKATPGQGLFFSSSAELQLKAFSDGDWAGCIDTRRSITGFAIFLGNSLISWKSKKQATISRSSTEAEYRALAATTCEVQWLVYALQDLQIDHQQPTALYTDSKSAMSIATNPVQHERTKHIQIDCHLVREKLQEKLIKLFYIPSRLQLADILTKPLGSLPFHHTLRKMNILNIHVHLEGGCWSIASHIENMELKSKEEKIKAKIDNTH</sequence>
<reference evidence="3" key="1">
    <citation type="submission" date="2025-08" db="UniProtKB">
        <authorList>
            <consortium name="RefSeq"/>
        </authorList>
    </citation>
    <scope>IDENTIFICATION</scope>
    <source>
        <tissue evidence="3">Leaves</tissue>
    </source>
</reference>
<dbReference type="InterPro" id="IPR013103">
    <property type="entry name" value="RVT_2"/>
</dbReference>
<feature type="domain" description="Reverse transcriptase Ty1/copia-type" evidence="1">
    <location>
        <begin position="3"/>
        <end position="82"/>
    </location>
</feature>
<organism evidence="2 3">
    <name type="scientific">Juglans regia</name>
    <name type="common">English walnut</name>
    <dbReference type="NCBI Taxonomy" id="51240"/>
    <lineage>
        <taxon>Eukaryota</taxon>
        <taxon>Viridiplantae</taxon>
        <taxon>Streptophyta</taxon>
        <taxon>Embryophyta</taxon>
        <taxon>Tracheophyta</taxon>
        <taxon>Spermatophyta</taxon>
        <taxon>Magnoliopsida</taxon>
        <taxon>eudicotyledons</taxon>
        <taxon>Gunneridae</taxon>
        <taxon>Pentapetalae</taxon>
        <taxon>rosids</taxon>
        <taxon>fabids</taxon>
        <taxon>Fagales</taxon>
        <taxon>Juglandaceae</taxon>
        <taxon>Juglans</taxon>
    </lineage>
</organism>
<keyword evidence="2" id="KW-1185">Reference proteome</keyword>
<dbReference type="PANTHER" id="PTHR11439:SF498">
    <property type="entry name" value="DNAK FAMILY PROTEIN"/>
    <property type="match status" value="1"/>
</dbReference>
<dbReference type="GeneID" id="118348751"/>
<dbReference type="AlphaFoldDB" id="A0A6P9EFB2"/>
<dbReference type="InterPro" id="IPR043502">
    <property type="entry name" value="DNA/RNA_pol_sf"/>
</dbReference>
<dbReference type="InParanoid" id="A0A6P9EFB2"/>
<proteinExistence type="predicted"/>
<dbReference type="Pfam" id="PF07727">
    <property type="entry name" value="RVT_2"/>
    <property type="match status" value="1"/>
</dbReference>
<evidence type="ECO:0000313" key="2">
    <source>
        <dbReference type="Proteomes" id="UP000235220"/>
    </source>
</evidence>
<dbReference type="OrthoDB" id="1711174at2759"/>
<dbReference type="RefSeq" id="XP_035546965.1">
    <property type="nucleotide sequence ID" value="XM_035691072.1"/>
</dbReference>